<accession>A0A451BTD3</accession>
<evidence type="ECO:0000313" key="1">
    <source>
        <dbReference type="EMBL" id="VFK81468.1"/>
    </source>
</evidence>
<proteinExistence type="predicted"/>
<dbReference type="AlphaFoldDB" id="A0A451BTD3"/>
<organism evidence="1">
    <name type="scientific">Candidatus Kentrum sp. SD</name>
    <dbReference type="NCBI Taxonomy" id="2126332"/>
    <lineage>
        <taxon>Bacteria</taxon>
        <taxon>Pseudomonadati</taxon>
        <taxon>Pseudomonadota</taxon>
        <taxon>Gammaproteobacteria</taxon>
        <taxon>Candidatus Kentrum</taxon>
    </lineage>
</organism>
<reference evidence="1" key="1">
    <citation type="submission" date="2019-02" db="EMBL/GenBank/DDBJ databases">
        <authorList>
            <person name="Gruber-Vodicka R. H."/>
            <person name="Seah K. B. B."/>
        </authorList>
    </citation>
    <scope>NUCLEOTIDE SEQUENCE</scope>
    <source>
        <strain evidence="1">BECK_S127</strain>
    </source>
</reference>
<protein>
    <submittedName>
        <fullName evidence="1">Uncharacterized protein</fullName>
    </submittedName>
</protein>
<sequence length="43" mass="4939">MMTRLVQQTAQIVARSSHNLALFVIPFPNSENQIISIQNVWNK</sequence>
<name>A0A451BTD3_9GAMM</name>
<dbReference type="EMBL" id="CAADHB010000413">
    <property type="protein sequence ID" value="VFK81468.1"/>
    <property type="molecule type" value="Genomic_DNA"/>
</dbReference>
<gene>
    <name evidence="1" type="ORF">BECKSD772D_GA0070982_14131</name>
</gene>